<dbReference type="AlphaFoldDB" id="A0AAU3HV07"/>
<feature type="transmembrane region" description="Helical" evidence="1">
    <location>
        <begin position="12"/>
        <end position="33"/>
    </location>
</feature>
<keyword evidence="3" id="KW-0407">Ion channel</keyword>
<reference evidence="3" key="1">
    <citation type="submission" date="2022-10" db="EMBL/GenBank/DDBJ databases">
        <title>The complete genomes of actinobacterial strains from the NBC collection.</title>
        <authorList>
            <person name="Joergensen T.S."/>
            <person name="Alvarez Arevalo M."/>
            <person name="Sterndorff E.B."/>
            <person name="Faurdal D."/>
            <person name="Vuksanovic O."/>
            <person name="Mourched A.-S."/>
            <person name="Charusanti P."/>
            <person name="Shaw S."/>
            <person name="Blin K."/>
            <person name="Weber T."/>
        </authorList>
    </citation>
    <scope>NUCLEOTIDE SEQUENCE</scope>
    <source>
        <strain evidence="3">NBC_01393</strain>
    </source>
</reference>
<dbReference type="EMBL" id="CP109546">
    <property type="protein sequence ID" value="WTZ09438.1"/>
    <property type="molecule type" value="Genomic_DNA"/>
</dbReference>
<keyword evidence="3" id="KW-0813">Transport</keyword>
<keyword evidence="3" id="KW-0406">Ion transport</keyword>
<feature type="domain" description="Potassium channel" evidence="2">
    <location>
        <begin position="85"/>
        <end position="164"/>
    </location>
</feature>
<proteinExistence type="predicted"/>
<feature type="transmembrane region" description="Helical" evidence="1">
    <location>
        <begin position="72"/>
        <end position="91"/>
    </location>
</feature>
<dbReference type="Gene3D" id="1.10.287.70">
    <property type="match status" value="1"/>
</dbReference>
<evidence type="ECO:0000259" key="2">
    <source>
        <dbReference type="Pfam" id="PF07885"/>
    </source>
</evidence>
<accession>A0AAU3HV07</accession>
<keyword evidence="1" id="KW-0472">Membrane</keyword>
<feature type="transmembrane region" description="Helical" evidence="1">
    <location>
        <begin position="39"/>
        <end position="60"/>
    </location>
</feature>
<dbReference type="InterPro" id="IPR013099">
    <property type="entry name" value="K_chnl_dom"/>
</dbReference>
<organism evidence="3">
    <name type="scientific">Streptomyces sp. NBC_01393</name>
    <dbReference type="NCBI Taxonomy" id="2903851"/>
    <lineage>
        <taxon>Bacteria</taxon>
        <taxon>Bacillati</taxon>
        <taxon>Actinomycetota</taxon>
        <taxon>Actinomycetes</taxon>
        <taxon>Kitasatosporales</taxon>
        <taxon>Streptomycetaceae</taxon>
        <taxon>Streptomyces</taxon>
    </lineage>
</organism>
<protein>
    <submittedName>
        <fullName evidence="3">Potassium channel family protein</fullName>
    </submittedName>
</protein>
<feature type="transmembrane region" description="Helical" evidence="1">
    <location>
        <begin position="139"/>
        <end position="160"/>
    </location>
</feature>
<dbReference type="SUPFAM" id="SSF81324">
    <property type="entry name" value="Voltage-gated potassium channels"/>
    <property type="match status" value="1"/>
</dbReference>
<name>A0AAU3HV07_9ACTN</name>
<dbReference type="GO" id="GO:0034220">
    <property type="term" value="P:monoatomic ion transmembrane transport"/>
    <property type="evidence" value="ECO:0007669"/>
    <property type="project" value="UniProtKB-KW"/>
</dbReference>
<evidence type="ECO:0000256" key="1">
    <source>
        <dbReference type="SAM" id="Phobius"/>
    </source>
</evidence>
<sequence length="174" mass="18574">MDRKRRSGRRTVVLTTVRCVLVAAALVAAYYLLPLDSAFTATSVLVLLGGLVAVALLMGWQVRGIVSSERPRLRAMAALATALPLFLLLFATTDYLLDRSAPGSFSEAMSRTDALYFTMTVFSTVGFGDISPRSEPARLLVTGQITANLLLLGVAARVLVNAVEEGRRAQGGAE</sequence>
<evidence type="ECO:0000313" key="3">
    <source>
        <dbReference type="EMBL" id="WTZ09438.1"/>
    </source>
</evidence>
<dbReference type="Pfam" id="PF07885">
    <property type="entry name" value="Ion_trans_2"/>
    <property type="match status" value="1"/>
</dbReference>
<gene>
    <name evidence="3" type="ORF">OG699_16415</name>
</gene>
<keyword evidence="1" id="KW-1133">Transmembrane helix</keyword>
<keyword evidence="1" id="KW-0812">Transmembrane</keyword>